<feature type="transmembrane region" description="Helical" evidence="1">
    <location>
        <begin position="77"/>
        <end position="97"/>
    </location>
</feature>
<keyword evidence="1" id="KW-0812">Transmembrane</keyword>
<evidence type="ECO:0000313" key="3">
    <source>
        <dbReference type="Proteomes" id="UP001157960"/>
    </source>
</evidence>
<evidence type="ECO:0008006" key="4">
    <source>
        <dbReference type="Google" id="ProtNLM"/>
    </source>
</evidence>
<keyword evidence="1" id="KW-0472">Membrane</keyword>
<keyword evidence="3" id="KW-1185">Reference proteome</keyword>
<dbReference type="RefSeq" id="WP_283421920.1">
    <property type="nucleotide sequence ID" value="NZ_FXTZ01000005.1"/>
</dbReference>
<comment type="caution">
    <text evidence="2">The sequence shown here is derived from an EMBL/GenBank/DDBJ whole genome shotgun (WGS) entry which is preliminary data.</text>
</comment>
<reference evidence="2 3" key="1">
    <citation type="submission" date="2017-05" db="EMBL/GenBank/DDBJ databases">
        <authorList>
            <person name="Varghese N."/>
            <person name="Submissions S."/>
        </authorList>
    </citation>
    <scope>NUCLEOTIDE SEQUENCE [LARGE SCALE GENOMIC DNA]</scope>
    <source>
        <strain evidence="2 3">DSM 28214</strain>
    </source>
</reference>
<gene>
    <name evidence="2" type="ORF">SAMN06264346_1058</name>
</gene>
<protein>
    <recommendedName>
        <fullName evidence="4">Branched-chain amino acid:cation transporter, LIVCS family</fullName>
    </recommendedName>
</protein>
<dbReference type="Proteomes" id="UP001157960">
    <property type="component" value="Unassembled WGS sequence"/>
</dbReference>
<accession>A0ABY1NUS6</accession>
<feature type="transmembrane region" description="Helical" evidence="1">
    <location>
        <begin position="12"/>
        <end position="30"/>
    </location>
</feature>
<evidence type="ECO:0000256" key="1">
    <source>
        <dbReference type="SAM" id="Phobius"/>
    </source>
</evidence>
<proteinExistence type="predicted"/>
<feature type="transmembrane region" description="Helical" evidence="1">
    <location>
        <begin position="42"/>
        <end position="65"/>
    </location>
</feature>
<organism evidence="2 3">
    <name type="scientific">Chryseobacterium profundimaris</name>
    <dbReference type="NCBI Taxonomy" id="1387275"/>
    <lineage>
        <taxon>Bacteria</taxon>
        <taxon>Pseudomonadati</taxon>
        <taxon>Bacteroidota</taxon>
        <taxon>Flavobacteriia</taxon>
        <taxon>Flavobacteriales</taxon>
        <taxon>Weeksellaceae</taxon>
        <taxon>Chryseobacterium group</taxon>
        <taxon>Chryseobacterium</taxon>
    </lineage>
</organism>
<dbReference type="EMBL" id="FXTZ01000005">
    <property type="protein sequence ID" value="SMP18848.1"/>
    <property type="molecule type" value="Genomic_DNA"/>
</dbReference>
<keyword evidence="1" id="KW-1133">Transmembrane helix</keyword>
<evidence type="ECO:0000313" key="2">
    <source>
        <dbReference type="EMBL" id="SMP18848.1"/>
    </source>
</evidence>
<name>A0ABY1NUS6_9FLAO</name>
<sequence length="103" mass="11679">MDEKTIIKIGKTLFWTSLLSGNICLFGYVFTQHEFFINSGFLVLQLGFLINLATIFILIIYGIMYNNKLDACLKSSAIMLINVPMAIIYIFIGIELVSTNFLK</sequence>